<gene>
    <name evidence="1" type="ORF">GT037_002839</name>
</gene>
<name>A0A8H7EIC6_9PLEO</name>
<comment type="caution">
    <text evidence="1">The sequence shown here is derived from an EMBL/GenBank/DDBJ whole genome shotgun (WGS) entry which is preliminary data.</text>
</comment>
<dbReference type="Proteomes" id="UP000596902">
    <property type="component" value="Unassembled WGS sequence"/>
</dbReference>
<dbReference type="RefSeq" id="XP_038789164.1">
    <property type="nucleotide sequence ID" value="XM_038927886.1"/>
</dbReference>
<organism evidence="1 2">
    <name type="scientific">Alternaria burnsii</name>
    <dbReference type="NCBI Taxonomy" id="1187904"/>
    <lineage>
        <taxon>Eukaryota</taxon>
        <taxon>Fungi</taxon>
        <taxon>Dikarya</taxon>
        <taxon>Ascomycota</taxon>
        <taxon>Pezizomycotina</taxon>
        <taxon>Dothideomycetes</taxon>
        <taxon>Pleosporomycetidae</taxon>
        <taxon>Pleosporales</taxon>
        <taxon>Pleosporineae</taxon>
        <taxon>Pleosporaceae</taxon>
        <taxon>Alternaria</taxon>
        <taxon>Alternaria sect. Alternaria</taxon>
    </lineage>
</organism>
<accession>A0A8H7EIC6</accession>
<reference evidence="1" key="1">
    <citation type="submission" date="2020-01" db="EMBL/GenBank/DDBJ databases">
        <authorList>
            <person name="Feng Z.H.Z."/>
        </authorList>
    </citation>
    <scope>NUCLEOTIDE SEQUENCE</scope>
    <source>
        <strain evidence="1">CBS107.38</strain>
    </source>
</reference>
<keyword evidence="2" id="KW-1185">Reference proteome</keyword>
<proteinExistence type="predicted"/>
<dbReference type="GeneID" id="62201064"/>
<evidence type="ECO:0000313" key="2">
    <source>
        <dbReference type="Proteomes" id="UP000596902"/>
    </source>
</evidence>
<protein>
    <submittedName>
        <fullName evidence="1">Uncharacterized protein</fullName>
    </submittedName>
</protein>
<reference evidence="1" key="2">
    <citation type="submission" date="2020-08" db="EMBL/GenBank/DDBJ databases">
        <title>Draft Genome Sequence of Cumin Blight Pathogen Alternaria burnsii.</title>
        <authorList>
            <person name="Feng Z."/>
        </authorList>
    </citation>
    <scope>NUCLEOTIDE SEQUENCE</scope>
    <source>
        <strain evidence="1">CBS107.38</strain>
    </source>
</reference>
<sequence>MTSSPTLHDTFGCEPFDHFLLEKWDPESTLHQDEQERNIVRAWISLGQRGRYATDVHVNQPYFERCREDDISLPDHIPSNLSVFEKRKATDPDNWGVAGVIWIRTWYGNEASLDNMSDKEIVTRASADEAYTRLWRKASCPPQDHYKFNADLFGPNVFKDDATAYGVIARDADDEVELMSDVPSFILSALIQCPDAMEPNSGSRDTAEDDDDLRSRQALLVVVADREACEDGWVLLVALNHKGQVLHMRVRCKAYQVSEQVYSFRDGGEPLDITEGEENVIHYLDGNQSGDGWDED</sequence>
<evidence type="ECO:0000313" key="1">
    <source>
        <dbReference type="EMBL" id="KAF7679091.1"/>
    </source>
</evidence>
<dbReference type="EMBL" id="JAAABM010000003">
    <property type="protein sequence ID" value="KAF7679091.1"/>
    <property type="molecule type" value="Genomic_DNA"/>
</dbReference>
<dbReference type="AlphaFoldDB" id="A0A8H7EIC6"/>